<dbReference type="Pfam" id="PF13344">
    <property type="entry name" value="Hydrolase_6"/>
    <property type="match status" value="1"/>
</dbReference>
<dbReference type="PANTHER" id="PTHR19288:SF95">
    <property type="entry name" value="D-GLYCEROL 3-PHOSPHATE PHOSPHATASE"/>
    <property type="match status" value="1"/>
</dbReference>
<organism evidence="1 2">
    <name type="scientific">Bombiscardovia apis</name>
    <dbReference type="NCBI Taxonomy" id="2932182"/>
    <lineage>
        <taxon>Bacteria</taxon>
        <taxon>Bacillati</taxon>
        <taxon>Actinomycetota</taxon>
        <taxon>Actinomycetes</taxon>
        <taxon>Bifidobacteriales</taxon>
        <taxon>Bifidobacteriaceae</taxon>
        <taxon>Bombiscardovia</taxon>
    </lineage>
</organism>
<dbReference type="InterPro" id="IPR023214">
    <property type="entry name" value="HAD_sf"/>
</dbReference>
<reference evidence="1 2" key="1">
    <citation type="journal article" date="2023" name="Microbiol. Spectr.">
        <title>Symbiosis of Carpenter Bees with Uncharacterized Lactic Acid Bacteria Showing NAD Auxotrophy.</title>
        <authorList>
            <person name="Kawasaki S."/>
            <person name="Ozawa K."/>
            <person name="Mori T."/>
            <person name="Yamamoto A."/>
            <person name="Ito M."/>
            <person name="Ohkuma M."/>
            <person name="Sakamoto M."/>
            <person name="Matsutani M."/>
        </authorList>
    </citation>
    <scope>NUCLEOTIDE SEQUENCE [LARGE SCALE GENOMIC DNA]</scope>
    <source>
        <strain evidence="1 2">KimH</strain>
    </source>
</reference>
<dbReference type="PANTHER" id="PTHR19288">
    <property type="entry name" value="4-NITROPHENYLPHOSPHATASE-RELATED"/>
    <property type="match status" value="1"/>
</dbReference>
<proteinExistence type="predicted"/>
<dbReference type="InterPro" id="IPR036412">
    <property type="entry name" value="HAD-like_sf"/>
</dbReference>
<evidence type="ECO:0000313" key="1">
    <source>
        <dbReference type="EMBL" id="BDR54872.1"/>
    </source>
</evidence>
<dbReference type="NCBIfam" id="TIGR01460">
    <property type="entry name" value="HAD-SF-IIA"/>
    <property type="match status" value="1"/>
</dbReference>
<protein>
    <submittedName>
        <fullName evidence="1">Haloacid dehalogenase</fullName>
    </submittedName>
</protein>
<accession>A0ABM8BD92</accession>
<dbReference type="Gene3D" id="3.40.50.1000">
    <property type="entry name" value="HAD superfamily/HAD-like"/>
    <property type="match status" value="2"/>
</dbReference>
<sequence length="356" mass="38179">MSVSYLKGSQEALSQAYRLALLDLDGVVYRGSQPVEHAAQAISMASGHGMQMVYTTNNPSRYPSVVAQQLRSYGIELSDSQVITSATVGARMLRKHLPAGAAVYVIGSDHLRDELRANDLRVVQSNRDQPEAVIQSWYPELTLNDLAQAAYAIENGARYFVTNRDLTIPREDGIAPGNGAMQLPVIAASGKEPEDSAGKPEPGLYDVARGLFSDDGKPMVTQVCLPIGDRLDTDIEAAYKGGYDSAVVLTGVATPEAILQAEVRLRPSYILADLRGLQDAQPQPVKAPNGSWVCCSCTAQVVDGRLQLSAHDAAGKELDPLLQLDAVRAAACACWEATDAGVDMSRIDIPVFHISE</sequence>
<dbReference type="InterPro" id="IPR006357">
    <property type="entry name" value="HAD-SF_hydro_IIA"/>
</dbReference>
<evidence type="ECO:0000313" key="2">
    <source>
        <dbReference type="Proteomes" id="UP001321748"/>
    </source>
</evidence>
<keyword evidence="2" id="KW-1185">Reference proteome</keyword>
<dbReference type="RefSeq" id="WP_317642375.1">
    <property type="nucleotide sequence ID" value="NZ_AP026800.1"/>
</dbReference>
<dbReference type="SUPFAM" id="SSF56784">
    <property type="entry name" value="HAD-like"/>
    <property type="match status" value="1"/>
</dbReference>
<dbReference type="Proteomes" id="UP001321748">
    <property type="component" value="Chromosome"/>
</dbReference>
<dbReference type="Pfam" id="PF13242">
    <property type="entry name" value="Hydrolase_like"/>
    <property type="match status" value="1"/>
</dbReference>
<name>A0ABM8BD92_9BIFI</name>
<gene>
    <name evidence="1" type="ORF">KIMH_09830</name>
</gene>
<dbReference type="EMBL" id="AP026800">
    <property type="protein sequence ID" value="BDR54872.1"/>
    <property type="molecule type" value="Genomic_DNA"/>
</dbReference>